<feature type="coiled-coil region" evidence="1">
    <location>
        <begin position="28"/>
        <end position="76"/>
    </location>
</feature>
<organism evidence="2">
    <name type="scientific">marine sediment metagenome</name>
    <dbReference type="NCBI Taxonomy" id="412755"/>
    <lineage>
        <taxon>unclassified sequences</taxon>
        <taxon>metagenomes</taxon>
        <taxon>ecological metagenomes</taxon>
    </lineage>
</organism>
<gene>
    <name evidence="2" type="ORF">S03H2_39289</name>
</gene>
<name>X1FRB4_9ZZZZ</name>
<keyword evidence="1" id="KW-0175">Coiled coil</keyword>
<dbReference type="AlphaFoldDB" id="X1FRB4"/>
<evidence type="ECO:0000313" key="2">
    <source>
        <dbReference type="EMBL" id="GAH48221.1"/>
    </source>
</evidence>
<proteinExistence type="predicted"/>
<dbReference type="EMBL" id="BARU01024277">
    <property type="protein sequence ID" value="GAH48221.1"/>
    <property type="molecule type" value="Genomic_DNA"/>
</dbReference>
<reference evidence="2" key="1">
    <citation type="journal article" date="2014" name="Front. Microbiol.">
        <title>High frequency of phylogenetically diverse reductive dehalogenase-homologous genes in deep subseafloor sedimentary metagenomes.</title>
        <authorList>
            <person name="Kawai M."/>
            <person name="Futagami T."/>
            <person name="Toyoda A."/>
            <person name="Takaki Y."/>
            <person name="Nishi S."/>
            <person name="Hori S."/>
            <person name="Arai W."/>
            <person name="Tsubouchi T."/>
            <person name="Morono Y."/>
            <person name="Uchiyama I."/>
            <person name="Ito T."/>
            <person name="Fujiyama A."/>
            <person name="Inagaki F."/>
            <person name="Takami H."/>
        </authorList>
    </citation>
    <scope>NUCLEOTIDE SEQUENCE</scope>
    <source>
        <strain evidence="2">Expedition CK06-06</strain>
    </source>
</reference>
<accession>X1FRB4</accession>
<evidence type="ECO:0000256" key="1">
    <source>
        <dbReference type="SAM" id="Coils"/>
    </source>
</evidence>
<comment type="caution">
    <text evidence="2">The sequence shown here is derived from an EMBL/GenBank/DDBJ whole genome shotgun (WGS) entry which is preliminary data.</text>
</comment>
<sequence length="116" mass="13778">MGKITKSTIMNQKIKELQQTFADDAIKIADLQQTMDDQKVMIRELENTNHARLNRIQELERAVSDLEYENQDFKNAQTRFQDDIQTKDQEIYNLQSTNRELQHQVDTANYNSLYHE</sequence>
<protein>
    <submittedName>
        <fullName evidence="2">Uncharacterized protein</fullName>
    </submittedName>
</protein>